<dbReference type="PANTHER" id="PTHR37811:SF2">
    <property type="entry name" value="ABM DOMAIN-CONTAINING PROTEIN"/>
    <property type="match status" value="1"/>
</dbReference>
<dbReference type="RefSeq" id="WP_145174228.1">
    <property type="nucleotide sequence ID" value="NZ_CP037422.1"/>
</dbReference>
<proteinExistence type="predicted"/>
<reference evidence="2 3" key="1">
    <citation type="submission" date="2019-03" db="EMBL/GenBank/DDBJ databases">
        <title>Deep-cultivation of Planctomycetes and their phenomic and genomic characterization uncovers novel biology.</title>
        <authorList>
            <person name="Wiegand S."/>
            <person name="Jogler M."/>
            <person name="Boedeker C."/>
            <person name="Pinto D."/>
            <person name="Vollmers J."/>
            <person name="Rivas-Marin E."/>
            <person name="Kohn T."/>
            <person name="Peeters S.H."/>
            <person name="Heuer A."/>
            <person name="Rast P."/>
            <person name="Oberbeckmann S."/>
            <person name="Bunk B."/>
            <person name="Jeske O."/>
            <person name="Meyerdierks A."/>
            <person name="Storesund J.E."/>
            <person name="Kallscheuer N."/>
            <person name="Luecker S."/>
            <person name="Lage O.M."/>
            <person name="Pohl T."/>
            <person name="Merkel B.J."/>
            <person name="Hornburger P."/>
            <person name="Mueller R.-W."/>
            <person name="Bruemmer F."/>
            <person name="Labrenz M."/>
            <person name="Spormann A.M."/>
            <person name="Op den Camp H."/>
            <person name="Overmann J."/>
            <person name="Amann R."/>
            <person name="Jetten M.S.M."/>
            <person name="Mascher T."/>
            <person name="Medema M.H."/>
            <person name="Devos D.P."/>
            <person name="Kaster A.-K."/>
            <person name="Ovreas L."/>
            <person name="Rohde M."/>
            <person name="Galperin M.Y."/>
            <person name="Jogler C."/>
        </authorList>
    </citation>
    <scope>NUCLEOTIDE SEQUENCE [LARGE SCALE GENOMIC DNA]</scope>
    <source>
        <strain evidence="2 3">V202</strain>
    </source>
</reference>
<dbReference type="InterPro" id="IPR052936">
    <property type="entry name" value="Jasmonate_Hydroxylase-like"/>
</dbReference>
<feature type="domain" description="ABM" evidence="1">
    <location>
        <begin position="9"/>
        <end position="95"/>
    </location>
</feature>
<keyword evidence="2" id="KW-0503">Monooxygenase</keyword>
<dbReference type="InterPro" id="IPR007138">
    <property type="entry name" value="ABM_dom"/>
</dbReference>
<keyword evidence="2" id="KW-0560">Oxidoreductase</keyword>
<dbReference type="PROSITE" id="PS51725">
    <property type="entry name" value="ABM"/>
    <property type="match status" value="1"/>
</dbReference>
<dbReference type="Pfam" id="PF03992">
    <property type="entry name" value="ABM"/>
    <property type="match status" value="1"/>
</dbReference>
<accession>A0A517WUC9</accession>
<dbReference type="GO" id="GO:0004497">
    <property type="term" value="F:monooxygenase activity"/>
    <property type="evidence" value="ECO:0007669"/>
    <property type="project" value="UniProtKB-KW"/>
</dbReference>
<dbReference type="AlphaFoldDB" id="A0A517WUC9"/>
<dbReference type="Gene3D" id="3.30.70.100">
    <property type="match status" value="1"/>
</dbReference>
<keyword evidence="3" id="KW-1185">Reference proteome</keyword>
<dbReference type="SUPFAM" id="SSF54909">
    <property type="entry name" value="Dimeric alpha+beta barrel"/>
    <property type="match status" value="1"/>
</dbReference>
<evidence type="ECO:0000259" key="1">
    <source>
        <dbReference type="PROSITE" id="PS51725"/>
    </source>
</evidence>
<dbReference type="InterPro" id="IPR011008">
    <property type="entry name" value="Dimeric_a/b-barrel"/>
</dbReference>
<dbReference type="EMBL" id="CP037422">
    <property type="protein sequence ID" value="QDU08869.1"/>
    <property type="molecule type" value="Genomic_DNA"/>
</dbReference>
<dbReference type="OrthoDB" id="9798439at2"/>
<gene>
    <name evidence="2" type="ORF">V202x_22390</name>
</gene>
<protein>
    <submittedName>
        <fullName evidence="2">Antibiotic biosynthesis monooxygenase</fullName>
    </submittedName>
</protein>
<organism evidence="2 3">
    <name type="scientific">Gimesia aquarii</name>
    <dbReference type="NCBI Taxonomy" id="2527964"/>
    <lineage>
        <taxon>Bacteria</taxon>
        <taxon>Pseudomonadati</taxon>
        <taxon>Planctomycetota</taxon>
        <taxon>Planctomycetia</taxon>
        <taxon>Planctomycetales</taxon>
        <taxon>Planctomycetaceae</taxon>
        <taxon>Gimesia</taxon>
    </lineage>
</organism>
<evidence type="ECO:0000313" key="2">
    <source>
        <dbReference type="EMBL" id="QDU08869.1"/>
    </source>
</evidence>
<name>A0A517WUC9_9PLAN</name>
<sequence length="112" mass="12896">MAPKRRPPYYAVIFTSTQTDDLDGYAEMSAHMEKLASNQTGFLGIESFRSLDKKGVTISYWKDLNAIRAWKENPEHLTAQQLGKQQWYQDYTIEIAKIETAYDLQTDCPPSE</sequence>
<dbReference type="Proteomes" id="UP000318384">
    <property type="component" value="Chromosome"/>
</dbReference>
<evidence type="ECO:0000313" key="3">
    <source>
        <dbReference type="Proteomes" id="UP000318384"/>
    </source>
</evidence>
<dbReference type="PANTHER" id="PTHR37811">
    <property type="entry name" value="BLL5343 PROTEIN"/>
    <property type="match status" value="1"/>
</dbReference>